<accession>A0ABV4NWT9</accession>
<comment type="caution">
    <text evidence="1">The sequence shown here is derived from an EMBL/GenBank/DDBJ whole genome shotgun (WGS) entry which is preliminary data.</text>
</comment>
<sequence>MIELPFTTGAIAESDLNVVGKEQYVPVTSFVNTYECASWGYSLRYYLKQNPNARYVMVSILDANVLDLSFWQSNENWGNSGFGLCTLLLEVESFEKKDITASCAVTYNTTPEFATIIRKMATGRDDLILSLPFFPENIRQIFTKLLNGFEQLPDLHGRWGHCFGSDPWLNIVCHGVNGDFQQPKKILACSIALNGYYCTAEVCVDQQSTFYLSEAV</sequence>
<dbReference type="Proteomes" id="UP001569428">
    <property type="component" value="Unassembled WGS sequence"/>
</dbReference>
<keyword evidence="2" id="KW-1185">Reference proteome</keyword>
<evidence type="ECO:0000313" key="1">
    <source>
        <dbReference type="EMBL" id="MFA0810197.1"/>
    </source>
</evidence>
<evidence type="ECO:0000313" key="2">
    <source>
        <dbReference type="Proteomes" id="UP001569428"/>
    </source>
</evidence>
<proteinExistence type="predicted"/>
<organism evidence="1 2">
    <name type="scientific">Microbulbifer epialgicus</name>
    <dbReference type="NCBI Taxonomy" id="393907"/>
    <lineage>
        <taxon>Bacteria</taxon>
        <taxon>Pseudomonadati</taxon>
        <taxon>Pseudomonadota</taxon>
        <taxon>Gammaproteobacteria</taxon>
        <taxon>Cellvibrionales</taxon>
        <taxon>Microbulbiferaceae</taxon>
        <taxon>Microbulbifer</taxon>
    </lineage>
</organism>
<reference evidence="1 2" key="1">
    <citation type="submission" date="2024-08" db="EMBL/GenBank/DDBJ databases">
        <authorList>
            <person name="Ishaq N."/>
        </authorList>
    </citation>
    <scope>NUCLEOTIDE SEQUENCE [LARGE SCALE GENOMIC DNA]</scope>
    <source>
        <strain evidence="1 2">DSM 18651</strain>
    </source>
</reference>
<name>A0ABV4NWT9_9GAMM</name>
<dbReference type="RefSeq" id="WP_371837805.1">
    <property type="nucleotide sequence ID" value="NZ_JBGMEK010000006.1"/>
</dbReference>
<gene>
    <name evidence="1" type="ORF">ACCI49_04630</name>
</gene>
<protein>
    <submittedName>
        <fullName evidence="1">Uncharacterized protein</fullName>
    </submittedName>
</protein>
<dbReference type="EMBL" id="JBGMEK010000006">
    <property type="protein sequence ID" value="MFA0810197.1"/>
    <property type="molecule type" value="Genomic_DNA"/>
</dbReference>